<dbReference type="Pfam" id="PF00850">
    <property type="entry name" value="Hist_deacetyl"/>
    <property type="match status" value="1"/>
</dbReference>
<dbReference type="GO" id="GO:0004407">
    <property type="term" value="F:histone deacetylase activity"/>
    <property type="evidence" value="ECO:0007669"/>
    <property type="project" value="TreeGrafter"/>
</dbReference>
<dbReference type="PANTHER" id="PTHR10625:SF31">
    <property type="entry name" value="HISTONE DEACETYLASE DOMAIN-CONTAINING PROTEIN"/>
    <property type="match status" value="1"/>
</dbReference>
<evidence type="ECO:0000259" key="2">
    <source>
        <dbReference type="Pfam" id="PF00850"/>
    </source>
</evidence>
<comment type="similarity">
    <text evidence="1">Belongs to the histone deacetylase family.</text>
</comment>
<sequence>MPTGYVWEEIYGWHNTGNAAGASPAGLNAQPYEHFESADSKVRLASAIEVSGLSKKLKRIPAIQATVEDISLVHPKEYIDRIKRDSATPVGGDAGDGLSPFGTGSYEIALWAAGGAIAATKAVVSGEVTNAYALIRPPGHHARVETGMGFCIFANAAIAIRYAQKHLGVKRVAVLDWDVHHGNGTQSIFYADPNVLTISMHQDGLFPPDSGHVTEQGEGAGSGYAINVPLPAGSGNGAYLRALEEIAFPAIEKFKPELIVVCCGFDAAMTDPLGRMIVTATGYREMTAALMKVAQKVCGGKIVMTHEGGYSPTYVPFCGLAVIETLAGVETEMKDALAEFWDVLPDQKLHEWQEERIQGIKSKLKFLTEVAKG</sequence>
<dbReference type="InterPro" id="IPR000286">
    <property type="entry name" value="HDACs"/>
</dbReference>
<dbReference type="RefSeq" id="WP_095698228.1">
    <property type="nucleotide sequence ID" value="NZ_CP016782.1"/>
</dbReference>
<feature type="domain" description="Histone deacetylase" evidence="2">
    <location>
        <begin position="36"/>
        <end position="324"/>
    </location>
</feature>
<dbReference type="OrthoDB" id="9808367at2"/>
<dbReference type="InterPro" id="IPR023801">
    <property type="entry name" value="His_deacetylse_dom"/>
</dbReference>
<dbReference type="PRINTS" id="PR01270">
    <property type="entry name" value="HDASUPER"/>
</dbReference>
<protein>
    <submittedName>
        <fullName evidence="3">Acetoin utilization protein</fullName>
    </submittedName>
</protein>
<dbReference type="PANTHER" id="PTHR10625">
    <property type="entry name" value="HISTONE DEACETYLASE HDAC1-RELATED"/>
    <property type="match status" value="1"/>
</dbReference>
<dbReference type="EMBL" id="CP016782">
    <property type="protein sequence ID" value="ASY27927.1"/>
    <property type="molecule type" value="Genomic_DNA"/>
</dbReference>
<dbReference type="AlphaFoldDB" id="A0A249LG00"/>
<organism evidence="3 4">
    <name type="scientific">Candidatus Planktophila limnetica</name>
    <dbReference type="NCBI Taxonomy" id="573600"/>
    <lineage>
        <taxon>Bacteria</taxon>
        <taxon>Bacillati</taxon>
        <taxon>Actinomycetota</taxon>
        <taxon>Actinomycetes</taxon>
        <taxon>Candidatus Nanopelagicales</taxon>
        <taxon>Candidatus Nanopelagicaceae</taxon>
        <taxon>Candidatus Planktophila</taxon>
    </lineage>
</organism>
<dbReference type="InterPro" id="IPR023696">
    <property type="entry name" value="Ureohydrolase_dom_sf"/>
</dbReference>
<keyword evidence="4" id="KW-1185">Reference proteome</keyword>
<dbReference type="Proteomes" id="UP000217221">
    <property type="component" value="Chromosome"/>
</dbReference>
<dbReference type="GO" id="GO:0005737">
    <property type="term" value="C:cytoplasm"/>
    <property type="evidence" value="ECO:0007669"/>
    <property type="project" value="TreeGrafter"/>
</dbReference>
<evidence type="ECO:0000313" key="4">
    <source>
        <dbReference type="Proteomes" id="UP000217221"/>
    </source>
</evidence>
<accession>A0A249LG00</accession>
<dbReference type="GO" id="GO:0040029">
    <property type="term" value="P:epigenetic regulation of gene expression"/>
    <property type="evidence" value="ECO:0007669"/>
    <property type="project" value="TreeGrafter"/>
</dbReference>
<dbReference type="KEGG" id="plim:PHILAsVB114_04700"/>
<dbReference type="CDD" id="cd09996">
    <property type="entry name" value="HDAC_classII_1"/>
    <property type="match status" value="1"/>
</dbReference>
<name>A0A249LG00_9ACTN</name>
<dbReference type="Gene3D" id="3.40.800.20">
    <property type="entry name" value="Histone deacetylase domain"/>
    <property type="match status" value="1"/>
</dbReference>
<evidence type="ECO:0000256" key="1">
    <source>
        <dbReference type="ARBA" id="ARBA00005947"/>
    </source>
</evidence>
<evidence type="ECO:0000313" key="3">
    <source>
        <dbReference type="EMBL" id="ASY27927.1"/>
    </source>
</evidence>
<gene>
    <name evidence="3" type="ORF">PHILAsVB114_04700</name>
</gene>
<reference evidence="3 4" key="1">
    <citation type="submission" date="2016-07" db="EMBL/GenBank/DDBJ databases">
        <title>High microdiversification within the ubiquitous acI lineage of Actinobacteria.</title>
        <authorList>
            <person name="Neuenschwander S.M."/>
            <person name="Salcher M."/>
            <person name="Ghai R."/>
            <person name="Pernthaler J."/>
        </authorList>
    </citation>
    <scope>NUCLEOTIDE SEQUENCE [LARGE SCALE GENOMIC DNA]</scope>
    <source>
        <strain evidence="3">MMS-VB-114</strain>
    </source>
</reference>
<dbReference type="InterPro" id="IPR037138">
    <property type="entry name" value="His_deacetylse_dom_sf"/>
</dbReference>
<dbReference type="SUPFAM" id="SSF52768">
    <property type="entry name" value="Arginase/deacetylase"/>
    <property type="match status" value="1"/>
</dbReference>
<proteinExistence type="inferred from homology"/>